<gene>
    <name evidence="1" type="ORF">BpHYR1_001472</name>
</gene>
<dbReference type="AlphaFoldDB" id="A0A3M7PSR1"/>
<evidence type="ECO:0000313" key="2">
    <source>
        <dbReference type="Proteomes" id="UP000276133"/>
    </source>
</evidence>
<protein>
    <submittedName>
        <fullName evidence="1">Uncharacterized protein</fullName>
    </submittedName>
</protein>
<comment type="caution">
    <text evidence="1">The sequence shown here is derived from an EMBL/GenBank/DDBJ whole genome shotgun (WGS) entry which is preliminary data.</text>
</comment>
<proteinExistence type="predicted"/>
<reference evidence="1 2" key="1">
    <citation type="journal article" date="2018" name="Sci. Rep.">
        <title>Genomic signatures of local adaptation to the degree of environmental predictability in rotifers.</title>
        <authorList>
            <person name="Franch-Gras L."/>
            <person name="Hahn C."/>
            <person name="Garcia-Roger E.M."/>
            <person name="Carmona M.J."/>
            <person name="Serra M."/>
            <person name="Gomez A."/>
        </authorList>
    </citation>
    <scope>NUCLEOTIDE SEQUENCE [LARGE SCALE GENOMIC DNA]</scope>
    <source>
        <strain evidence="1">HYR1</strain>
    </source>
</reference>
<sequence length="69" mass="8103">MLIFDFIKTFTQLLNLFNRAVKLCQKILIRGNKRETLIENSLDFIVNNNLLFGIKEGNVRLIEKSFTNK</sequence>
<evidence type="ECO:0000313" key="1">
    <source>
        <dbReference type="EMBL" id="RNA02024.1"/>
    </source>
</evidence>
<keyword evidence="2" id="KW-1185">Reference proteome</keyword>
<dbReference type="EMBL" id="REGN01009073">
    <property type="protein sequence ID" value="RNA02024.1"/>
    <property type="molecule type" value="Genomic_DNA"/>
</dbReference>
<name>A0A3M7PSR1_BRAPC</name>
<dbReference type="Proteomes" id="UP000276133">
    <property type="component" value="Unassembled WGS sequence"/>
</dbReference>
<organism evidence="1 2">
    <name type="scientific">Brachionus plicatilis</name>
    <name type="common">Marine rotifer</name>
    <name type="synonym">Brachionus muelleri</name>
    <dbReference type="NCBI Taxonomy" id="10195"/>
    <lineage>
        <taxon>Eukaryota</taxon>
        <taxon>Metazoa</taxon>
        <taxon>Spiralia</taxon>
        <taxon>Gnathifera</taxon>
        <taxon>Rotifera</taxon>
        <taxon>Eurotatoria</taxon>
        <taxon>Monogononta</taxon>
        <taxon>Pseudotrocha</taxon>
        <taxon>Ploima</taxon>
        <taxon>Brachionidae</taxon>
        <taxon>Brachionus</taxon>
    </lineage>
</organism>
<accession>A0A3M7PSR1</accession>